<organism evidence="3 4">
    <name type="scientific">Streptomyces termitum</name>
    <dbReference type="NCBI Taxonomy" id="67368"/>
    <lineage>
        <taxon>Bacteria</taxon>
        <taxon>Bacillati</taxon>
        <taxon>Actinomycetota</taxon>
        <taxon>Actinomycetes</taxon>
        <taxon>Kitasatosporales</taxon>
        <taxon>Streptomycetaceae</taxon>
        <taxon>Streptomyces</taxon>
    </lineage>
</organism>
<accession>A0A918T6I6</accession>
<proteinExistence type="inferred from homology"/>
<dbReference type="SUPFAM" id="SSF54909">
    <property type="entry name" value="Dimeric alpha+beta barrel"/>
    <property type="match status" value="1"/>
</dbReference>
<gene>
    <name evidence="3" type="ORF">GCM10010305_49780</name>
</gene>
<dbReference type="InterPro" id="IPR011008">
    <property type="entry name" value="Dimeric_a/b-barrel"/>
</dbReference>
<evidence type="ECO:0000313" key="3">
    <source>
        <dbReference type="EMBL" id="GHB00584.1"/>
    </source>
</evidence>
<dbReference type="Gene3D" id="3.30.70.1060">
    <property type="entry name" value="Dimeric alpha+beta barrel"/>
    <property type="match status" value="1"/>
</dbReference>
<reference evidence="3" key="1">
    <citation type="journal article" date="2014" name="Int. J. Syst. Evol. Microbiol.">
        <title>Complete genome sequence of Corynebacterium casei LMG S-19264T (=DSM 44701T), isolated from a smear-ripened cheese.</title>
        <authorList>
            <consortium name="US DOE Joint Genome Institute (JGI-PGF)"/>
            <person name="Walter F."/>
            <person name="Albersmeier A."/>
            <person name="Kalinowski J."/>
            <person name="Ruckert C."/>
        </authorList>
    </citation>
    <scope>NUCLEOTIDE SEQUENCE</scope>
    <source>
        <strain evidence="3">JCM 4518</strain>
    </source>
</reference>
<dbReference type="PANTHER" id="PTHR35174:SF3">
    <property type="entry name" value="BLL7171 PROTEIN"/>
    <property type="match status" value="1"/>
</dbReference>
<evidence type="ECO:0000259" key="2">
    <source>
        <dbReference type="Pfam" id="PF03795"/>
    </source>
</evidence>
<evidence type="ECO:0000313" key="4">
    <source>
        <dbReference type="Proteomes" id="UP000644020"/>
    </source>
</evidence>
<comment type="similarity">
    <text evidence="1">Belongs to the YciI family.</text>
</comment>
<dbReference type="Pfam" id="PF03795">
    <property type="entry name" value="YCII"/>
    <property type="match status" value="1"/>
</dbReference>
<sequence>MKYMLMMQFAAHTLDTPSLDAWAPQDVRAHIAFMREVNGKLAAAGELDRAEGLAMPETARIVRAGADGAPAVVTDGPFAETKEFLAGWWIVDVPSEARALEIAAEVSAAPGPGGAPLNMPIEVRAVPAGPPEV</sequence>
<dbReference type="Proteomes" id="UP000644020">
    <property type="component" value="Unassembled WGS sequence"/>
</dbReference>
<comment type="caution">
    <text evidence="3">The sequence shown here is derived from an EMBL/GenBank/DDBJ whole genome shotgun (WGS) entry which is preliminary data.</text>
</comment>
<reference evidence="3" key="2">
    <citation type="submission" date="2020-09" db="EMBL/GenBank/DDBJ databases">
        <authorList>
            <person name="Sun Q."/>
            <person name="Ohkuma M."/>
        </authorList>
    </citation>
    <scope>NUCLEOTIDE SEQUENCE</scope>
    <source>
        <strain evidence="3">JCM 4518</strain>
    </source>
</reference>
<dbReference type="EMBL" id="BMUL01000015">
    <property type="protein sequence ID" value="GHB00584.1"/>
    <property type="molecule type" value="Genomic_DNA"/>
</dbReference>
<name>A0A918T6I6_9ACTN</name>
<dbReference type="AlphaFoldDB" id="A0A918T6I6"/>
<feature type="domain" description="YCII-related" evidence="2">
    <location>
        <begin position="1"/>
        <end position="107"/>
    </location>
</feature>
<evidence type="ECO:0000256" key="1">
    <source>
        <dbReference type="ARBA" id="ARBA00007689"/>
    </source>
</evidence>
<dbReference type="PANTHER" id="PTHR35174">
    <property type="entry name" value="BLL7171 PROTEIN-RELATED"/>
    <property type="match status" value="1"/>
</dbReference>
<keyword evidence="4" id="KW-1185">Reference proteome</keyword>
<dbReference type="InterPro" id="IPR005545">
    <property type="entry name" value="YCII"/>
</dbReference>
<protein>
    <recommendedName>
        <fullName evidence="2">YCII-related domain-containing protein</fullName>
    </recommendedName>
</protein>